<evidence type="ECO:0000259" key="2">
    <source>
        <dbReference type="Pfam" id="PF20152"/>
    </source>
</evidence>
<feature type="transmembrane region" description="Helical" evidence="1">
    <location>
        <begin position="116"/>
        <end position="133"/>
    </location>
</feature>
<organism evidence="3 4">
    <name type="scientific">Dendrothele bispora (strain CBS 962.96)</name>
    <dbReference type="NCBI Taxonomy" id="1314807"/>
    <lineage>
        <taxon>Eukaryota</taxon>
        <taxon>Fungi</taxon>
        <taxon>Dikarya</taxon>
        <taxon>Basidiomycota</taxon>
        <taxon>Agaricomycotina</taxon>
        <taxon>Agaricomycetes</taxon>
        <taxon>Agaricomycetidae</taxon>
        <taxon>Agaricales</taxon>
        <taxon>Agaricales incertae sedis</taxon>
        <taxon>Dendrothele</taxon>
    </lineage>
</organism>
<accession>A0A4S8LE55</accession>
<feature type="transmembrane region" description="Helical" evidence="1">
    <location>
        <begin position="70"/>
        <end position="95"/>
    </location>
</feature>
<keyword evidence="1" id="KW-0472">Membrane</keyword>
<feature type="transmembrane region" description="Helical" evidence="1">
    <location>
        <begin position="31"/>
        <end position="50"/>
    </location>
</feature>
<reference evidence="3 4" key="1">
    <citation type="journal article" date="2019" name="Nat. Ecol. Evol.">
        <title>Megaphylogeny resolves global patterns of mushroom evolution.</title>
        <authorList>
            <person name="Varga T."/>
            <person name="Krizsan K."/>
            <person name="Foldi C."/>
            <person name="Dima B."/>
            <person name="Sanchez-Garcia M."/>
            <person name="Sanchez-Ramirez S."/>
            <person name="Szollosi G.J."/>
            <person name="Szarkandi J.G."/>
            <person name="Papp V."/>
            <person name="Albert L."/>
            <person name="Andreopoulos W."/>
            <person name="Angelini C."/>
            <person name="Antonin V."/>
            <person name="Barry K.W."/>
            <person name="Bougher N.L."/>
            <person name="Buchanan P."/>
            <person name="Buyck B."/>
            <person name="Bense V."/>
            <person name="Catcheside P."/>
            <person name="Chovatia M."/>
            <person name="Cooper J."/>
            <person name="Damon W."/>
            <person name="Desjardin D."/>
            <person name="Finy P."/>
            <person name="Geml J."/>
            <person name="Haridas S."/>
            <person name="Hughes K."/>
            <person name="Justo A."/>
            <person name="Karasinski D."/>
            <person name="Kautmanova I."/>
            <person name="Kiss B."/>
            <person name="Kocsube S."/>
            <person name="Kotiranta H."/>
            <person name="LaButti K.M."/>
            <person name="Lechner B.E."/>
            <person name="Liimatainen K."/>
            <person name="Lipzen A."/>
            <person name="Lukacs Z."/>
            <person name="Mihaltcheva S."/>
            <person name="Morgado L.N."/>
            <person name="Niskanen T."/>
            <person name="Noordeloos M.E."/>
            <person name="Ohm R.A."/>
            <person name="Ortiz-Santana B."/>
            <person name="Ovrebo C."/>
            <person name="Racz N."/>
            <person name="Riley R."/>
            <person name="Savchenko A."/>
            <person name="Shiryaev A."/>
            <person name="Soop K."/>
            <person name="Spirin V."/>
            <person name="Szebenyi C."/>
            <person name="Tomsovsky M."/>
            <person name="Tulloss R.E."/>
            <person name="Uehling J."/>
            <person name="Grigoriev I.V."/>
            <person name="Vagvolgyi C."/>
            <person name="Papp T."/>
            <person name="Martin F.M."/>
            <person name="Miettinen O."/>
            <person name="Hibbett D.S."/>
            <person name="Nagy L.G."/>
        </authorList>
    </citation>
    <scope>NUCLEOTIDE SEQUENCE [LARGE SCALE GENOMIC DNA]</scope>
    <source>
        <strain evidence="3 4">CBS 962.96</strain>
    </source>
</reference>
<proteinExistence type="predicted"/>
<dbReference type="OrthoDB" id="3012488at2759"/>
<dbReference type="Proteomes" id="UP000297245">
    <property type="component" value="Unassembled WGS sequence"/>
</dbReference>
<feature type="transmembrane region" description="Helical" evidence="1">
    <location>
        <begin position="139"/>
        <end position="160"/>
    </location>
</feature>
<feature type="domain" description="DUF6534" evidence="2">
    <location>
        <begin position="79"/>
        <end position="164"/>
    </location>
</feature>
<keyword evidence="1" id="KW-1133">Transmembrane helix</keyword>
<dbReference type="EMBL" id="ML179472">
    <property type="protein sequence ID" value="THU86943.1"/>
    <property type="molecule type" value="Genomic_DNA"/>
</dbReference>
<evidence type="ECO:0000313" key="3">
    <source>
        <dbReference type="EMBL" id="THU86943.1"/>
    </source>
</evidence>
<dbReference type="Pfam" id="PF20152">
    <property type="entry name" value="DUF6534"/>
    <property type="match status" value="1"/>
</dbReference>
<evidence type="ECO:0000256" key="1">
    <source>
        <dbReference type="SAM" id="Phobius"/>
    </source>
</evidence>
<protein>
    <recommendedName>
        <fullName evidence="2">DUF6534 domain-containing protein</fullName>
    </recommendedName>
</protein>
<name>A0A4S8LE55_DENBC</name>
<dbReference type="PANTHER" id="PTHR40465:SF1">
    <property type="entry name" value="DUF6534 DOMAIN-CONTAINING PROTEIN"/>
    <property type="match status" value="1"/>
</dbReference>
<dbReference type="AlphaFoldDB" id="A0A4S8LE55"/>
<keyword evidence="4" id="KW-1185">Reference proteome</keyword>
<dbReference type="InterPro" id="IPR045339">
    <property type="entry name" value="DUF6534"/>
</dbReference>
<gene>
    <name evidence="3" type="ORF">K435DRAFT_357760</name>
</gene>
<dbReference type="PANTHER" id="PTHR40465">
    <property type="entry name" value="CHROMOSOME 1, WHOLE GENOME SHOTGUN SEQUENCE"/>
    <property type="match status" value="1"/>
</dbReference>
<evidence type="ECO:0000313" key="4">
    <source>
        <dbReference type="Proteomes" id="UP000297245"/>
    </source>
</evidence>
<sequence length="265" mass="29562">MGVGIIICLGIQNFFVRAIYQLTQGKWRITLTANFIFLMLGQVGFGIFYVSKEFQLWGLDKIRSISEYTFFPMLVFRTTFDLISAVSLSLVLYNFQPELRPSIKLVKALITYAMQRFMLTTFVAIAQTVLFFIELDDRGGAMAIEYVMVHLYVNSFLATLNARNRLRGSMEGNFATVSSLPSRDPGILFDFGLSFGLEDGVANDLPVAVTNVVVENDLKENSTVIVQPSGDEGRVQCIQCTANHSEYGLDATDVAMLVFVHIGLD</sequence>
<keyword evidence="1" id="KW-0812">Transmembrane</keyword>